<dbReference type="EMBL" id="CP014859">
    <property type="protein sequence ID" value="AOS62344.1"/>
    <property type="molecule type" value="Genomic_DNA"/>
</dbReference>
<feature type="domain" description="HTH tetR-type" evidence="4">
    <location>
        <begin position="10"/>
        <end position="57"/>
    </location>
</feature>
<evidence type="ECO:0000256" key="2">
    <source>
        <dbReference type="ARBA" id="ARBA00023125"/>
    </source>
</evidence>
<name>A0AAC9HN51_9PSEU</name>
<keyword evidence="1" id="KW-0805">Transcription regulation</keyword>
<evidence type="ECO:0000259" key="4">
    <source>
        <dbReference type="Pfam" id="PF00440"/>
    </source>
</evidence>
<evidence type="ECO:0000313" key="5">
    <source>
        <dbReference type="EMBL" id="AOS62344.1"/>
    </source>
</evidence>
<evidence type="ECO:0000256" key="1">
    <source>
        <dbReference type="ARBA" id="ARBA00023015"/>
    </source>
</evidence>
<dbReference type="Proteomes" id="UP000095210">
    <property type="component" value="Chromosome"/>
</dbReference>
<dbReference type="PANTHER" id="PTHR30055">
    <property type="entry name" value="HTH-TYPE TRANSCRIPTIONAL REGULATOR RUTR"/>
    <property type="match status" value="1"/>
</dbReference>
<evidence type="ECO:0000256" key="3">
    <source>
        <dbReference type="ARBA" id="ARBA00023163"/>
    </source>
</evidence>
<keyword evidence="2" id="KW-0238">DNA-binding</keyword>
<accession>A0AAC9HN51</accession>
<evidence type="ECO:0000313" key="6">
    <source>
        <dbReference type="Proteomes" id="UP000095210"/>
    </source>
</evidence>
<dbReference type="GO" id="GO:0000976">
    <property type="term" value="F:transcription cis-regulatory region binding"/>
    <property type="evidence" value="ECO:0007669"/>
    <property type="project" value="TreeGrafter"/>
</dbReference>
<organism evidence="5 6">
    <name type="scientific">Actinoalloteichus hymeniacidonis</name>
    <dbReference type="NCBI Taxonomy" id="340345"/>
    <lineage>
        <taxon>Bacteria</taxon>
        <taxon>Bacillati</taxon>
        <taxon>Actinomycetota</taxon>
        <taxon>Actinomycetes</taxon>
        <taxon>Pseudonocardiales</taxon>
        <taxon>Pseudonocardiaceae</taxon>
        <taxon>Actinoalloteichus</taxon>
    </lineage>
</organism>
<dbReference type="Gene3D" id="1.10.357.10">
    <property type="entry name" value="Tetracycline Repressor, domain 2"/>
    <property type="match status" value="1"/>
</dbReference>
<dbReference type="InterPro" id="IPR009057">
    <property type="entry name" value="Homeodomain-like_sf"/>
</dbReference>
<keyword evidence="6" id="KW-1185">Reference proteome</keyword>
<proteinExistence type="predicted"/>
<reference evidence="6" key="1">
    <citation type="submission" date="2016-03" db="EMBL/GenBank/DDBJ databases">
        <title>Complete genome sequence of the type strain Actinoalloteichus hymeniacidonis DSM 45092.</title>
        <authorList>
            <person name="Schaffert L."/>
            <person name="Albersmeier A."/>
            <person name="Winkler A."/>
            <person name="Kalinowski J."/>
            <person name="Zotchev S."/>
            <person name="Ruckert C."/>
        </authorList>
    </citation>
    <scope>NUCLEOTIDE SEQUENCE [LARGE SCALE GENOMIC DNA]</scope>
    <source>
        <strain evidence="6">HPA177(T) (DSM 45092(T))</strain>
    </source>
</reference>
<dbReference type="PANTHER" id="PTHR30055:SF234">
    <property type="entry name" value="HTH-TYPE TRANSCRIPTIONAL REGULATOR BETI"/>
    <property type="match status" value="1"/>
</dbReference>
<protein>
    <submittedName>
        <fullName evidence="5">Transcriptional regulator, TetR family</fullName>
    </submittedName>
</protein>
<sequence length="195" mass="21515">MTERARRAQIVAAAIETIADVGYPKASYRQIAARAGLSSSGLISYHFQNRSELITEVVRDVLGRFAAFVVERVDAHTTVPAQLRAFIGAQLDFLRLHRADMLTLLGIQGEAEIAASEATAYARLVESDHAALAELLREGIRLGDFREFDPEAMALFVFALRDGVLSRLRDAAPAELDTVREELTTMIDNATRSQR</sequence>
<keyword evidence="3" id="KW-0804">Transcription</keyword>
<dbReference type="SUPFAM" id="SSF48498">
    <property type="entry name" value="Tetracyclin repressor-like, C-terminal domain"/>
    <property type="match status" value="1"/>
</dbReference>
<dbReference type="InterPro" id="IPR050109">
    <property type="entry name" value="HTH-type_TetR-like_transc_reg"/>
</dbReference>
<gene>
    <name evidence="5" type="ORF">TL08_07630</name>
</gene>
<dbReference type="KEGG" id="ahm:TL08_07630"/>
<dbReference type="SUPFAM" id="SSF46689">
    <property type="entry name" value="Homeodomain-like"/>
    <property type="match status" value="1"/>
</dbReference>
<dbReference type="RefSeq" id="WP_172803748.1">
    <property type="nucleotide sequence ID" value="NZ_CP014859.1"/>
</dbReference>
<dbReference type="InterPro" id="IPR036271">
    <property type="entry name" value="Tet_transcr_reg_TetR-rel_C_sf"/>
</dbReference>
<dbReference type="InterPro" id="IPR001647">
    <property type="entry name" value="HTH_TetR"/>
</dbReference>
<dbReference type="Pfam" id="PF00440">
    <property type="entry name" value="TetR_N"/>
    <property type="match status" value="1"/>
</dbReference>
<dbReference type="GO" id="GO:0003700">
    <property type="term" value="F:DNA-binding transcription factor activity"/>
    <property type="evidence" value="ECO:0007669"/>
    <property type="project" value="TreeGrafter"/>
</dbReference>
<dbReference type="AlphaFoldDB" id="A0AAC9HN51"/>